<evidence type="ECO:0000256" key="1">
    <source>
        <dbReference type="ARBA" id="ARBA00006987"/>
    </source>
</evidence>
<dbReference type="InterPro" id="IPR005064">
    <property type="entry name" value="BUG"/>
</dbReference>
<feature type="chain" id="PRO_5045260024" evidence="2">
    <location>
        <begin position="27"/>
        <end position="325"/>
    </location>
</feature>
<evidence type="ECO:0000256" key="2">
    <source>
        <dbReference type="SAM" id="SignalP"/>
    </source>
</evidence>
<dbReference type="Gene3D" id="3.40.190.150">
    <property type="entry name" value="Bordetella uptake gene, domain 1"/>
    <property type="match status" value="1"/>
</dbReference>
<keyword evidence="2" id="KW-0732">Signal</keyword>
<proteinExistence type="inferred from homology"/>
<comment type="similarity">
    <text evidence="1">Belongs to the UPF0065 (bug) family.</text>
</comment>
<evidence type="ECO:0000313" key="3">
    <source>
        <dbReference type="EMBL" id="MFC5520055.1"/>
    </source>
</evidence>
<organism evidence="3 4">
    <name type="scientific">Polaromonas jejuensis</name>
    <dbReference type="NCBI Taxonomy" id="457502"/>
    <lineage>
        <taxon>Bacteria</taxon>
        <taxon>Pseudomonadati</taxon>
        <taxon>Pseudomonadota</taxon>
        <taxon>Betaproteobacteria</taxon>
        <taxon>Burkholderiales</taxon>
        <taxon>Comamonadaceae</taxon>
        <taxon>Polaromonas</taxon>
    </lineage>
</organism>
<dbReference type="EMBL" id="JBHSMX010000008">
    <property type="protein sequence ID" value="MFC5520055.1"/>
    <property type="molecule type" value="Genomic_DNA"/>
</dbReference>
<sequence length="325" mass="33918">MNAPFALTRKLGTLLAGLLLAGAATAADPYPSRPVTLMVPYPAGGLSDSIARAISVPLGKALGQPVIVDNLGGVSGALAAQKVLKAPADGYMLFLGSPNEVILSPLANAAVKLRAEDFRLLTQLTVNPLVMVARKDLPANSIDEIVALGKSAGGKGLTYGSVGVGSMYHLVTESMAQQTGIKLTHVPYKGGAPLLQDMGGGNVDIAILPYATNYRGIVKLVGWVGDQRSKLDSSIPAFGEGKVLKNFNQQIWAGILVKTGTPEDVAVRLHKALAEVMQDAEVRKLLEATGSEVAKTTSLGEASKLLEAETAKFRAMAKSINLQPQ</sequence>
<dbReference type="RefSeq" id="WP_245660743.1">
    <property type="nucleotide sequence ID" value="NZ_JBHSMX010000008.1"/>
</dbReference>
<evidence type="ECO:0000313" key="4">
    <source>
        <dbReference type="Proteomes" id="UP001596084"/>
    </source>
</evidence>
<dbReference type="PIRSF" id="PIRSF017082">
    <property type="entry name" value="YflP"/>
    <property type="match status" value="1"/>
</dbReference>
<dbReference type="Pfam" id="PF03401">
    <property type="entry name" value="TctC"/>
    <property type="match status" value="1"/>
</dbReference>
<dbReference type="InterPro" id="IPR042100">
    <property type="entry name" value="Bug_dom1"/>
</dbReference>
<name>A0ABW0Q5F9_9BURK</name>
<accession>A0ABW0Q5F9</accession>
<feature type="signal peptide" evidence="2">
    <location>
        <begin position="1"/>
        <end position="26"/>
    </location>
</feature>
<dbReference type="PANTHER" id="PTHR42928">
    <property type="entry name" value="TRICARBOXYLATE-BINDING PROTEIN"/>
    <property type="match status" value="1"/>
</dbReference>
<reference evidence="4" key="1">
    <citation type="journal article" date="2019" name="Int. J. Syst. Evol. Microbiol.">
        <title>The Global Catalogue of Microorganisms (GCM) 10K type strain sequencing project: providing services to taxonomists for standard genome sequencing and annotation.</title>
        <authorList>
            <consortium name="The Broad Institute Genomics Platform"/>
            <consortium name="The Broad Institute Genome Sequencing Center for Infectious Disease"/>
            <person name="Wu L."/>
            <person name="Ma J."/>
        </authorList>
    </citation>
    <scope>NUCLEOTIDE SEQUENCE [LARGE SCALE GENOMIC DNA]</scope>
    <source>
        <strain evidence="4">CGMCC 4.7277</strain>
    </source>
</reference>
<dbReference type="SUPFAM" id="SSF53850">
    <property type="entry name" value="Periplasmic binding protein-like II"/>
    <property type="match status" value="1"/>
</dbReference>
<dbReference type="PANTHER" id="PTHR42928:SF5">
    <property type="entry name" value="BLR1237 PROTEIN"/>
    <property type="match status" value="1"/>
</dbReference>
<dbReference type="Proteomes" id="UP001596084">
    <property type="component" value="Unassembled WGS sequence"/>
</dbReference>
<protein>
    <submittedName>
        <fullName evidence="3">Tripartite tricarboxylate transporter substrate binding protein</fullName>
    </submittedName>
</protein>
<dbReference type="Gene3D" id="3.40.190.10">
    <property type="entry name" value="Periplasmic binding protein-like II"/>
    <property type="match status" value="1"/>
</dbReference>
<keyword evidence="4" id="KW-1185">Reference proteome</keyword>
<dbReference type="CDD" id="cd07012">
    <property type="entry name" value="PBP2_Bug_TTT"/>
    <property type="match status" value="1"/>
</dbReference>
<gene>
    <name evidence="3" type="ORF">ACFPP7_03875</name>
</gene>
<comment type="caution">
    <text evidence="3">The sequence shown here is derived from an EMBL/GenBank/DDBJ whole genome shotgun (WGS) entry which is preliminary data.</text>
</comment>